<feature type="chain" id="PRO_5019368903" evidence="1">
    <location>
        <begin position="28"/>
        <end position="158"/>
    </location>
</feature>
<feature type="signal peptide" evidence="1">
    <location>
        <begin position="1"/>
        <end position="27"/>
    </location>
</feature>
<dbReference type="Proteomes" id="UP000287651">
    <property type="component" value="Unassembled WGS sequence"/>
</dbReference>
<dbReference type="EMBL" id="AMZH03000066">
    <property type="protein sequence ID" value="RRT85762.1"/>
    <property type="molecule type" value="Genomic_DNA"/>
</dbReference>
<comment type="caution">
    <text evidence="2">The sequence shown here is derived from an EMBL/GenBank/DDBJ whole genome shotgun (WGS) entry which is preliminary data.</text>
</comment>
<keyword evidence="1" id="KW-0732">Signal</keyword>
<reference evidence="2 3" key="1">
    <citation type="journal article" date="2014" name="Agronomy (Basel)">
        <title>A Draft Genome Sequence for Ensete ventricosum, the Drought-Tolerant Tree Against Hunger.</title>
        <authorList>
            <person name="Harrison J."/>
            <person name="Moore K.A."/>
            <person name="Paszkiewicz K."/>
            <person name="Jones T."/>
            <person name="Grant M."/>
            <person name="Ambacheew D."/>
            <person name="Muzemil S."/>
            <person name="Studholme D.J."/>
        </authorList>
    </citation>
    <scope>NUCLEOTIDE SEQUENCE [LARGE SCALE GENOMIC DNA]</scope>
</reference>
<protein>
    <submittedName>
        <fullName evidence="2">Uncharacterized protein</fullName>
    </submittedName>
</protein>
<dbReference type="AlphaFoldDB" id="A0A427BB89"/>
<accession>A0A427BB89</accession>
<sequence length="158" mass="17901">MHQPRSQPVGLVAGSLDLLIMLMKVHLSTPDVDQFINLLLTTPAKGYENALVYVMPEWTKIQGKYFDSDWEEASNDGSGVPQDILYSSTVPSNVNPSVEHLDAMAKVFDEVRTHSYFYWYRLILMYLSGHCLMCCPNFQGDDDGDYDDDLTKVDPVNE</sequence>
<gene>
    <name evidence="2" type="ORF">B296_00008182</name>
</gene>
<evidence type="ECO:0000313" key="3">
    <source>
        <dbReference type="Proteomes" id="UP000287651"/>
    </source>
</evidence>
<feature type="non-terminal residue" evidence="2">
    <location>
        <position position="158"/>
    </location>
</feature>
<organism evidence="2 3">
    <name type="scientific">Ensete ventricosum</name>
    <name type="common">Abyssinian banana</name>
    <name type="synonym">Musa ensete</name>
    <dbReference type="NCBI Taxonomy" id="4639"/>
    <lineage>
        <taxon>Eukaryota</taxon>
        <taxon>Viridiplantae</taxon>
        <taxon>Streptophyta</taxon>
        <taxon>Embryophyta</taxon>
        <taxon>Tracheophyta</taxon>
        <taxon>Spermatophyta</taxon>
        <taxon>Magnoliopsida</taxon>
        <taxon>Liliopsida</taxon>
        <taxon>Zingiberales</taxon>
        <taxon>Musaceae</taxon>
        <taxon>Ensete</taxon>
    </lineage>
</organism>
<evidence type="ECO:0000256" key="1">
    <source>
        <dbReference type="SAM" id="SignalP"/>
    </source>
</evidence>
<name>A0A427BB89_ENSVE</name>
<evidence type="ECO:0000313" key="2">
    <source>
        <dbReference type="EMBL" id="RRT85762.1"/>
    </source>
</evidence>
<proteinExistence type="predicted"/>